<dbReference type="Proteomes" id="UP000247755">
    <property type="component" value="Unassembled WGS sequence"/>
</dbReference>
<comment type="caution">
    <text evidence="1">The sequence shown here is derived from an EMBL/GenBank/DDBJ whole genome shotgun (WGS) entry which is preliminary data.</text>
</comment>
<gene>
    <name evidence="1" type="ORF">NA66_10942</name>
</gene>
<name>A0A318HQ52_BURPY</name>
<sequence>MSKKRPTPAAMDTLVRYAQLTEGDQEFFHSAINDYVLASASRQRKLVEQWASGNTVERARHLSE</sequence>
<dbReference type="AlphaFoldDB" id="A0A318HQ52"/>
<proteinExistence type="predicted"/>
<evidence type="ECO:0000313" key="1">
    <source>
        <dbReference type="EMBL" id="PXX19517.1"/>
    </source>
</evidence>
<dbReference type="RefSeq" id="WP_143155862.1">
    <property type="nucleotide sequence ID" value="NZ_QJJY01000094.1"/>
</dbReference>
<accession>A0A318HQ52</accession>
<feature type="non-terminal residue" evidence="1">
    <location>
        <position position="64"/>
    </location>
</feature>
<reference evidence="1 2" key="1">
    <citation type="submission" date="2018-05" db="EMBL/GenBank/DDBJ databases">
        <title>Comparative genomics of bacterial root endophytes of switchgrass collected from native prairies over two seasons.</title>
        <authorList>
            <person name="Tang Y."/>
        </authorList>
    </citation>
    <scope>NUCLEOTIDE SEQUENCE [LARGE SCALE GENOMIC DNA]</scope>
    <source>
        <strain evidence="1 2">NFIX32</strain>
    </source>
</reference>
<protein>
    <submittedName>
        <fullName evidence="1">Uncharacterized protein</fullName>
    </submittedName>
</protein>
<organism evidence="1 2">
    <name type="scientific">Burkholderia pyrrocinia</name>
    <name type="common">Pseudomonas pyrrocinia</name>
    <dbReference type="NCBI Taxonomy" id="60550"/>
    <lineage>
        <taxon>Bacteria</taxon>
        <taxon>Pseudomonadati</taxon>
        <taxon>Pseudomonadota</taxon>
        <taxon>Betaproteobacteria</taxon>
        <taxon>Burkholderiales</taxon>
        <taxon>Burkholderiaceae</taxon>
        <taxon>Burkholderia</taxon>
        <taxon>Burkholderia cepacia complex</taxon>
    </lineage>
</organism>
<dbReference type="EMBL" id="QJJY01000094">
    <property type="protein sequence ID" value="PXX19517.1"/>
    <property type="molecule type" value="Genomic_DNA"/>
</dbReference>
<evidence type="ECO:0000313" key="2">
    <source>
        <dbReference type="Proteomes" id="UP000247755"/>
    </source>
</evidence>